<name>A0A1X7SL17_AMPQE</name>
<dbReference type="PROSITE" id="PS50835">
    <property type="entry name" value="IG_LIKE"/>
    <property type="match status" value="3"/>
</dbReference>
<protein>
    <recommendedName>
        <fullName evidence="1">Ig-like domain-containing protein</fullName>
    </recommendedName>
</protein>
<dbReference type="AlphaFoldDB" id="A0A1X7SL17"/>
<dbReference type="OrthoDB" id="6370831at2759"/>
<reference evidence="2" key="1">
    <citation type="submission" date="2017-05" db="UniProtKB">
        <authorList>
            <consortium name="EnsemblMetazoa"/>
        </authorList>
    </citation>
    <scope>IDENTIFICATION</scope>
</reference>
<proteinExistence type="predicted"/>
<dbReference type="EnsemblMetazoa" id="Aqu2.1.02821_001">
    <property type="protein sequence ID" value="Aqu2.1.02821_001"/>
    <property type="gene ID" value="Aqu2.1.02821"/>
</dbReference>
<dbReference type="InterPro" id="IPR013783">
    <property type="entry name" value="Ig-like_fold"/>
</dbReference>
<dbReference type="InParanoid" id="A0A1X7SL17"/>
<dbReference type="InterPro" id="IPR007110">
    <property type="entry name" value="Ig-like_dom"/>
</dbReference>
<accession>A0A1X7SL17</accession>
<evidence type="ECO:0000259" key="1">
    <source>
        <dbReference type="PROSITE" id="PS50835"/>
    </source>
</evidence>
<feature type="domain" description="Ig-like" evidence="1">
    <location>
        <begin position="41"/>
        <end position="152"/>
    </location>
</feature>
<feature type="domain" description="Ig-like" evidence="1">
    <location>
        <begin position="160"/>
        <end position="255"/>
    </location>
</feature>
<dbReference type="Gene3D" id="2.60.40.10">
    <property type="entry name" value="Immunoglobulins"/>
    <property type="match status" value="3"/>
</dbReference>
<feature type="domain" description="Ig-like" evidence="1">
    <location>
        <begin position="281"/>
        <end position="378"/>
    </location>
</feature>
<evidence type="ECO:0000313" key="2">
    <source>
        <dbReference type="EnsemblMetazoa" id="Aqu2.1.02821_001"/>
    </source>
</evidence>
<dbReference type="InterPro" id="IPR003599">
    <property type="entry name" value="Ig_sub"/>
</dbReference>
<dbReference type="PANTHER" id="PTHR46013">
    <property type="entry name" value="VASCULAR CELL ADHESION MOLECULE 1"/>
    <property type="match status" value="1"/>
</dbReference>
<dbReference type="InterPro" id="IPR036179">
    <property type="entry name" value="Ig-like_dom_sf"/>
</dbReference>
<dbReference type="SUPFAM" id="SSF48726">
    <property type="entry name" value="Immunoglobulin"/>
    <property type="match status" value="3"/>
</dbReference>
<sequence length="388" mass="41455">MNDNTMNTELSLSLRPDNEYNIRLVATGEDLPSEIITVTVPQVVSINVQGPVMMPLDHSSSFSLTCTLTLAPKVNDTMVEVYWAGPDLILFNSTTDGDIVLDTLEPTMISVNDSVVYTLTLNFSSLQASQAGEYVCGALNDADTIIVTSNYSVFVLVPTPVVISSANTTGRIFESNEIQVLCTITITPLDVNHIVNINWFGPNGLITMNDDKYSISTGEINLSTTGSSLIFTASLSDNGTDYYCTASVGPAGNVNGFQLIIPSNTAISNNYIITVEIVPLPTVLINDSSIPVTGDSFQLVCTGTAPANVSSIATVSVQWLLDGTVFTNDTLEGVTVTNSGSMATLLFSSLNASTHERDDYTCVATLSIPDVPTTKTASIMYRLQTFSK</sequence>
<organism evidence="2">
    <name type="scientific">Amphimedon queenslandica</name>
    <name type="common">Sponge</name>
    <dbReference type="NCBI Taxonomy" id="400682"/>
    <lineage>
        <taxon>Eukaryota</taxon>
        <taxon>Metazoa</taxon>
        <taxon>Porifera</taxon>
        <taxon>Demospongiae</taxon>
        <taxon>Heteroscleromorpha</taxon>
        <taxon>Haplosclerida</taxon>
        <taxon>Niphatidae</taxon>
        <taxon>Amphimedon</taxon>
    </lineage>
</organism>
<dbReference type="SMART" id="SM00409">
    <property type="entry name" value="IG"/>
    <property type="match status" value="3"/>
</dbReference>
<dbReference type="PANTHER" id="PTHR46013:SF7">
    <property type="entry name" value="IG-LIKE DOMAIN-CONTAINING PROTEIN"/>
    <property type="match status" value="1"/>
</dbReference>